<sequence length="61" mass="6933">MVRPDKDGLSWAYPDTTRSGTFDDEAAVEAYRSAIRKAKAEADRKGKRKVVIEKVYITNRT</sequence>
<evidence type="ECO:0000313" key="1">
    <source>
        <dbReference type="EMBL" id="GJD90651.1"/>
    </source>
</evidence>
<evidence type="ECO:0000313" key="2">
    <source>
        <dbReference type="Proteomes" id="UP001055247"/>
    </source>
</evidence>
<dbReference type="Proteomes" id="UP001055247">
    <property type="component" value="Unassembled WGS sequence"/>
</dbReference>
<keyword evidence="2" id="KW-1185">Reference proteome</keyword>
<dbReference type="RefSeq" id="WP_238230791.1">
    <property type="nucleotide sequence ID" value="NZ_BPQO01000020.1"/>
</dbReference>
<organism evidence="1 2">
    <name type="scientific">Methylobacterium hispanicum</name>
    <dbReference type="NCBI Taxonomy" id="270350"/>
    <lineage>
        <taxon>Bacteria</taxon>
        <taxon>Pseudomonadati</taxon>
        <taxon>Pseudomonadota</taxon>
        <taxon>Alphaproteobacteria</taxon>
        <taxon>Hyphomicrobiales</taxon>
        <taxon>Methylobacteriaceae</taxon>
        <taxon>Methylobacterium</taxon>
    </lineage>
</organism>
<name>A0AAV4ZPX8_9HYPH</name>
<dbReference type="EMBL" id="BPQO01000020">
    <property type="protein sequence ID" value="GJD90651.1"/>
    <property type="molecule type" value="Genomic_DNA"/>
</dbReference>
<accession>A0AAV4ZPX8</accession>
<proteinExistence type="predicted"/>
<dbReference type="AlphaFoldDB" id="A0AAV4ZPX8"/>
<protein>
    <submittedName>
        <fullName evidence="1">Uncharacterized protein</fullName>
    </submittedName>
</protein>
<comment type="caution">
    <text evidence="1">The sequence shown here is derived from an EMBL/GenBank/DDBJ whole genome shotgun (WGS) entry which is preliminary data.</text>
</comment>
<gene>
    <name evidence="1" type="ORF">BHAOGJBA_4193</name>
</gene>
<reference evidence="1" key="1">
    <citation type="journal article" date="2016" name="Front. Microbiol.">
        <title>Genome Sequence of the Piezophilic, Mesophilic Sulfate-Reducing Bacterium Desulfovibrio indicus J2T.</title>
        <authorList>
            <person name="Cao J."/>
            <person name="Maignien L."/>
            <person name="Shao Z."/>
            <person name="Alain K."/>
            <person name="Jebbar M."/>
        </authorList>
    </citation>
    <scope>NUCLEOTIDE SEQUENCE</scope>
    <source>
        <strain evidence="1">DSM 16372</strain>
    </source>
</reference>
<reference evidence="1" key="2">
    <citation type="submission" date="2021-08" db="EMBL/GenBank/DDBJ databases">
        <authorList>
            <person name="Tani A."/>
            <person name="Ola A."/>
            <person name="Ogura Y."/>
            <person name="Katsura K."/>
            <person name="Hayashi T."/>
        </authorList>
    </citation>
    <scope>NUCLEOTIDE SEQUENCE</scope>
    <source>
        <strain evidence="1">DSM 16372</strain>
    </source>
</reference>